<dbReference type="Pfam" id="PF00069">
    <property type="entry name" value="Pkinase"/>
    <property type="match status" value="1"/>
</dbReference>
<feature type="coiled-coil region" evidence="6">
    <location>
        <begin position="705"/>
        <end position="768"/>
    </location>
</feature>
<dbReference type="GO" id="GO:0004674">
    <property type="term" value="F:protein serine/threonine kinase activity"/>
    <property type="evidence" value="ECO:0007669"/>
    <property type="project" value="TreeGrafter"/>
</dbReference>
<dbReference type="RefSeq" id="WP_210852187.1">
    <property type="nucleotide sequence ID" value="NZ_JAGQDD010000002.1"/>
</dbReference>
<dbReference type="PANTHER" id="PTHR43289:SF34">
    <property type="entry name" value="SERINE_THREONINE-PROTEIN KINASE YBDM-RELATED"/>
    <property type="match status" value="1"/>
</dbReference>
<dbReference type="PROSITE" id="PS50011">
    <property type="entry name" value="PROTEIN_KINASE_DOM"/>
    <property type="match status" value="1"/>
</dbReference>
<accession>A0A940Y471</accession>
<feature type="coiled-coil region" evidence="6">
    <location>
        <begin position="411"/>
        <end position="438"/>
    </location>
</feature>
<proteinExistence type="predicted"/>
<dbReference type="PROSITE" id="PS00108">
    <property type="entry name" value="PROTEIN_KINASE_ST"/>
    <property type="match status" value="1"/>
</dbReference>
<protein>
    <submittedName>
        <fullName evidence="8">Protein kinase</fullName>
    </submittedName>
</protein>
<dbReference type="Proteomes" id="UP000676246">
    <property type="component" value="Unassembled WGS sequence"/>
</dbReference>
<dbReference type="AlphaFoldDB" id="A0A940Y471"/>
<dbReference type="Gene3D" id="1.25.40.10">
    <property type="entry name" value="Tetratricopeptide repeat domain"/>
    <property type="match status" value="2"/>
</dbReference>
<dbReference type="SUPFAM" id="SSF48452">
    <property type="entry name" value="TPR-like"/>
    <property type="match status" value="2"/>
</dbReference>
<dbReference type="GO" id="GO:0005524">
    <property type="term" value="F:ATP binding"/>
    <property type="evidence" value="ECO:0007669"/>
    <property type="project" value="UniProtKB-UniRule"/>
</dbReference>
<evidence type="ECO:0000256" key="4">
    <source>
        <dbReference type="ARBA" id="ARBA00022840"/>
    </source>
</evidence>
<dbReference type="PANTHER" id="PTHR43289">
    <property type="entry name" value="MITOGEN-ACTIVATED PROTEIN KINASE KINASE KINASE 20-RELATED"/>
    <property type="match status" value="1"/>
</dbReference>
<gene>
    <name evidence="8" type="ORF">KAK03_05565</name>
</gene>
<dbReference type="InterPro" id="IPR000719">
    <property type="entry name" value="Prot_kinase_dom"/>
</dbReference>
<evidence type="ECO:0000259" key="7">
    <source>
        <dbReference type="PROSITE" id="PS50011"/>
    </source>
</evidence>
<keyword evidence="6" id="KW-0175">Coiled coil</keyword>
<dbReference type="InterPro" id="IPR017441">
    <property type="entry name" value="Protein_kinase_ATP_BS"/>
</dbReference>
<name>A0A940Y471_9BURK</name>
<dbReference type="Gene3D" id="1.10.510.10">
    <property type="entry name" value="Transferase(Phosphotransferase) domain 1"/>
    <property type="match status" value="1"/>
</dbReference>
<evidence type="ECO:0000256" key="3">
    <source>
        <dbReference type="ARBA" id="ARBA00022777"/>
    </source>
</evidence>
<feature type="domain" description="Protein kinase" evidence="7">
    <location>
        <begin position="89"/>
        <end position="368"/>
    </location>
</feature>
<evidence type="ECO:0000256" key="2">
    <source>
        <dbReference type="ARBA" id="ARBA00022741"/>
    </source>
</evidence>
<evidence type="ECO:0000256" key="1">
    <source>
        <dbReference type="ARBA" id="ARBA00022679"/>
    </source>
</evidence>
<dbReference type="InterPro" id="IPR019734">
    <property type="entry name" value="TPR_rpt"/>
</dbReference>
<dbReference type="InterPro" id="IPR011009">
    <property type="entry name" value="Kinase-like_dom_sf"/>
</dbReference>
<organism evidence="8 9">
    <name type="scientific">Ideonella alba</name>
    <dbReference type="NCBI Taxonomy" id="2824118"/>
    <lineage>
        <taxon>Bacteria</taxon>
        <taxon>Pseudomonadati</taxon>
        <taxon>Pseudomonadota</taxon>
        <taxon>Betaproteobacteria</taxon>
        <taxon>Burkholderiales</taxon>
        <taxon>Sphaerotilaceae</taxon>
        <taxon>Ideonella</taxon>
    </lineage>
</organism>
<dbReference type="EMBL" id="JAGQDD010000002">
    <property type="protein sequence ID" value="MBQ0929949.1"/>
    <property type="molecule type" value="Genomic_DNA"/>
</dbReference>
<dbReference type="InterPro" id="IPR011990">
    <property type="entry name" value="TPR-like_helical_dom_sf"/>
</dbReference>
<dbReference type="Gene3D" id="3.30.200.20">
    <property type="entry name" value="Phosphorylase Kinase, domain 1"/>
    <property type="match status" value="1"/>
</dbReference>
<dbReference type="PROSITE" id="PS00107">
    <property type="entry name" value="PROTEIN_KINASE_ATP"/>
    <property type="match status" value="1"/>
</dbReference>
<keyword evidence="2 5" id="KW-0547">Nucleotide-binding</keyword>
<evidence type="ECO:0000313" key="9">
    <source>
        <dbReference type="Proteomes" id="UP000676246"/>
    </source>
</evidence>
<evidence type="ECO:0000256" key="5">
    <source>
        <dbReference type="PROSITE-ProRule" id="PRU10141"/>
    </source>
</evidence>
<keyword evidence="3 8" id="KW-0418">Kinase</keyword>
<keyword evidence="1" id="KW-0808">Transferase</keyword>
<feature type="binding site" evidence="5">
    <location>
        <position position="120"/>
    </location>
    <ligand>
        <name>ATP</name>
        <dbReference type="ChEBI" id="CHEBI:30616"/>
    </ligand>
</feature>
<dbReference type="CDD" id="cd14014">
    <property type="entry name" value="STKc_PknB_like"/>
    <property type="match status" value="1"/>
</dbReference>
<dbReference type="SMART" id="SM00028">
    <property type="entry name" value="TPR"/>
    <property type="match status" value="4"/>
</dbReference>
<dbReference type="SUPFAM" id="SSF56112">
    <property type="entry name" value="Protein kinase-like (PK-like)"/>
    <property type="match status" value="1"/>
</dbReference>
<dbReference type="SMART" id="SM00220">
    <property type="entry name" value="S_TKc"/>
    <property type="match status" value="1"/>
</dbReference>
<keyword evidence="4 5" id="KW-0067">ATP-binding</keyword>
<comment type="caution">
    <text evidence="8">The sequence shown here is derived from an EMBL/GenBank/DDBJ whole genome shotgun (WGS) entry which is preliminary data.</text>
</comment>
<sequence>MAPRSTPWSGLDAPSWQRLRSLLDQALALPVPDRTAWLAALPADAADLREPLQRLLTLGDDEADRLNALPSLAAAGPEPLASGDLVGPYRLLRPLGQGGMAEVWLAEHLQLLQGRQVALKLPFAQSWRSGLTERFARERAILATLAHPNIARLYDAGVDDRGRPWLALELVQGQPLDLHCQQAGLDVPARIGLMLQVMDAVAYAHASLVVHRDLKPGNILVSAEGQVRLLDFGIARLLEDGVAEDSELTRELGRALTVPYAAPEQLSGGAIGTAADVYSLGVVLFELLCGSRPYRLDRGTRGELEQAVLHGEPRRASEAAATPALRRALRGDLDTILATALQKDPRQRYASVDAFADDLRRHLQHLPLRARPEPWWVLLRKAVWRHRVASAAVAATTLSVLGGAGAAWWQAEEARAQRDAALAARERADREAESARRAEHLAAAQADLSSFVLSDFAGRHADEEMVKQLESALLMVRAQYRDDPGLRGALLLGVGEQFRWISEQGRANEVFDEAAPLLQQHGDAGALAQLMCIRAAMQAMAGQSEAAQALLKQAQALNPQQSTGQLTARAECLLEEALMARIAGQPGQAVALIGQALDLQQRAGLARREAHSEALNALARAQLEAGQHADAVHSTRRSIALLDDIGRANTPGLRNAWGVLASALREGGQARQAEAAHRGEGRFSADEGSQPLPVRMELAVTWSALGQWRRAAQALEQLADEALRQEAPGNARFSLVYAGRARLALGEVAAARRDLARAEVLVAAARRAGRPQARSVLMLAIDVALAEGQLDQAQALLDETATLLQRTAATTPHVWSPWHRSRAALAWRRGDLDQALQAAETVLELARAHAIDAQASVGIAEGLWLRAQLRQARGDTPGAREDARLARQHLEAAAGPAHPLIPVIERL</sequence>
<evidence type="ECO:0000256" key="6">
    <source>
        <dbReference type="SAM" id="Coils"/>
    </source>
</evidence>
<evidence type="ECO:0000313" key="8">
    <source>
        <dbReference type="EMBL" id="MBQ0929949.1"/>
    </source>
</evidence>
<dbReference type="InterPro" id="IPR008271">
    <property type="entry name" value="Ser/Thr_kinase_AS"/>
</dbReference>
<reference evidence="8 9" key="1">
    <citation type="submission" date="2021-04" db="EMBL/GenBank/DDBJ databases">
        <title>The genome sequence of Ideonella sp. 3Y2.</title>
        <authorList>
            <person name="Liu Y."/>
        </authorList>
    </citation>
    <scope>NUCLEOTIDE SEQUENCE [LARGE SCALE GENOMIC DNA]</scope>
    <source>
        <strain evidence="8 9">3Y2</strain>
    </source>
</reference>
<keyword evidence="9" id="KW-1185">Reference proteome</keyword>